<dbReference type="AlphaFoldDB" id="A0A9X4MDE6"/>
<sequence length="64" mass="7210">RQIAQELDLDKDVVQDMTTQLREGIDQSKPEVNLSGAVECDEVYVTAGHKGKPEEVKKRAQRKT</sequence>
<accession>A0A9X4MDE6</accession>
<protein>
    <submittedName>
        <fullName evidence="1">Transposase</fullName>
    </submittedName>
</protein>
<organism evidence="1 2">
    <name type="scientific">Pseudanabaena catenata USMAC16</name>
    <dbReference type="NCBI Taxonomy" id="1855837"/>
    <lineage>
        <taxon>Bacteria</taxon>
        <taxon>Bacillati</taxon>
        <taxon>Cyanobacteriota</taxon>
        <taxon>Cyanophyceae</taxon>
        <taxon>Pseudanabaenales</taxon>
        <taxon>Pseudanabaenaceae</taxon>
        <taxon>Pseudanabaena</taxon>
    </lineage>
</organism>
<reference evidence="1" key="1">
    <citation type="submission" date="2019-05" db="EMBL/GenBank/DDBJ databases">
        <title>Whole genome sequencing of Pseudanabaena catenata USMAC16.</title>
        <authorList>
            <person name="Khan Z."/>
            <person name="Omar W.M."/>
            <person name="Convey P."/>
            <person name="Merican F."/>
            <person name="Najimudin N."/>
        </authorList>
    </citation>
    <scope>NUCLEOTIDE SEQUENCE</scope>
    <source>
        <strain evidence="1">USMAC16</strain>
    </source>
</reference>
<comment type="caution">
    <text evidence="1">The sequence shown here is derived from an EMBL/GenBank/DDBJ whole genome shotgun (WGS) entry which is preliminary data.</text>
</comment>
<gene>
    <name evidence="1" type="ORF">FEV09_23950</name>
</gene>
<keyword evidence="2" id="KW-1185">Reference proteome</keyword>
<dbReference type="Proteomes" id="UP001152872">
    <property type="component" value="Unassembled WGS sequence"/>
</dbReference>
<proteinExistence type="predicted"/>
<dbReference type="EMBL" id="VBTY01000445">
    <property type="protein sequence ID" value="MDG3497569.1"/>
    <property type="molecule type" value="Genomic_DNA"/>
</dbReference>
<evidence type="ECO:0000313" key="2">
    <source>
        <dbReference type="Proteomes" id="UP001152872"/>
    </source>
</evidence>
<feature type="non-terminal residue" evidence="1">
    <location>
        <position position="1"/>
    </location>
</feature>
<name>A0A9X4MDE6_9CYAN</name>
<evidence type="ECO:0000313" key="1">
    <source>
        <dbReference type="EMBL" id="MDG3497569.1"/>
    </source>
</evidence>